<sequence length="72" mass="7864">MVYASSSGGKSGSQPQDAELRKASTQIVKTAVLQAVEQYAQEKPQTEKMTTPVKKGLLKVTAPLEKCEKKKR</sequence>
<keyword evidence="4" id="KW-1185">Reference proteome</keyword>
<evidence type="ECO:0000313" key="3">
    <source>
        <dbReference type="EMBL" id="KAK1173702.1"/>
    </source>
</evidence>
<evidence type="ECO:0000313" key="4">
    <source>
        <dbReference type="Proteomes" id="UP001230051"/>
    </source>
</evidence>
<feature type="region of interest" description="Disordered" evidence="1">
    <location>
        <begin position="1"/>
        <end position="22"/>
    </location>
</feature>
<gene>
    <name evidence="3" type="ORF">AOXY_G3882</name>
</gene>
<dbReference type="EMBL" id="JAGXEW010000003">
    <property type="protein sequence ID" value="KAK1173702.1"/>
    <property type="molecule type" value="Genomic_DNA"/>
</dbReference>
<dbReference type="Pfam" id="PF10470">
    <property type="entry name" value="AKAP7_RIRII_bdg"/>
    <property type="match status" value="1"/>
</dbReference>
<protein>
    <recommendedName>
        <fullName evidence="2">A-kinase anchor protein 7 RI-RII subunit-binding domain-containing protein</fullName>
    </recommendedName>
</protein>
<accession>A0AAD8GFR3</accession>
<dbReference type="Proteomes" id="UP001230051">
    <property type="component" value="Unassembled WGS sequence"/>
</dbReference>
<evidence type="ECO:0000256" key="1">
    <source>
        <dbReference type="SAM" id="MobiDB-lite"/>
    </source>
</evidence>
<proteinExistence type="predicted"/>
<dbReference type="AlphaFoldDB" id="A0AAD8GFR3"/>
<reference evidence="3" key="1">
    <citation type="submission" date="2022-02" db="EMBL/GenBank/DDBJ databases">
        <title>Atlantic sturgeon de novo genome assembly.</title>
        <authorList>
            <person name="Stock M."/>
            <person name="Klopp C."/>
            <person name="Guiguen Y."/>
            <person name="Cabau C."/>
            <person name="Parinello H."/>
            <person name="Santidrian Yebra-Pimentel E."/>
            <person name="Kuhl H."/>
            <person name="Dirks R.P."/>
            <person name="Guessner J."/>
            <person name="Wuertz S."/>
            <person name="Du K."/>
            <person name="Schartl M."/>
        </authorList>
    </citation>
    <scope>NUCLEOTIDE SEQUENCE</scope>
    <source>
        <strain evidence="3">STURGEONOMICS-FGT-2020</strain>
        <tissue evidence="3">Whole blood</tissue>
    </source>
</reference>
<feature type="domain" description="A-kinase anchor protein 7 RI-RII subunit-binding" evidence="2">
    <location>
        <begin position="14"/>
        <end position="44"/>
    </location>
</feature>
<dbReference type="InterPro" id="IPR019511">
    <property type="entry name" value="AKAP7_RI-RII-bd_dom"/>
</dbReference>
<comment type="caution">
    <text evidence="3">The sequence shown here is derived from an EMBL/GenBank/DDBJ whole genome shotgun (WGS) entry which is preliminary data.</text>
</comment>
<name>A0AAD8GFR3_ACIOX</name>
<evidence type="ECO:0000259" key="2">
    <source>
        <dbReference type="Pfam" id="PF10470"/>
    </source>
</evidence>
<organism evidence="3 4">
    <name type="scientific">Acipenser oxyrinchus oxyrinchus</name>
    <dbReference type="NCBI Taxonomy" id="40147"/>
    <lineage>
        <taxon>Eukaryota</taxon>
        <taxon>Metazoa</taxon>
        <taxon>Chordata</taxon>
        <taxon>Craniata</taxon>
        <taxon>Vertebrata</taxon>
        <taxon>Euteleostomi</taxon>
        <taxon>Actinopterygii</taxon>
        <taxon>Chondrostei</taxon>
        <taxon>Acipenseriformes</taxon>
        <taxon>Acipenseridae</taxon>
        <taxon>Acipenser</taxon>
    </lineage>
</organism>